<dbReference type="EMBL" id="CP010025">
    <property type="protein sequence ID" value="AJZ56913.1"/>
    <property type="molecule type" value="Genomic_DNA"/>
</dbReference>
<evidence type="ECO:0000313" key="5">
    <source>
        <dbReference type="Proteomes" id="UP000032614"/>
    </source>
</evidence>
<evidence type="ECO:0000259" key="2">
    <source>
        <dbReference type="Pfam" id="PF01548"/>
    </source>
</evidence>
<dbReference type="InterPro" id="IPR002525">
    <property type="entry name" value="Transp_IS110-like_N"/>
</dbReference>
<name>A0AAU8SSA9_9BURK</name>
<dbReference type="PANTHER" id="PTHR33055">
    <property type="entry name" value="TRANSPOSASE FOR INSERTION SEQUENCE ELEMENT IS1111A"/>
    <property type="match status" value="1"/>
</dbReference>
<dbReference type="RefSeq" id="WP_046565446.1">
    <property type="nucleotide sequence ID" value="NZ_CP010025.1"/>
</dbReference>
<dbReference type="Proteomes" id="UP000032614">
    <property type="component" value="Chromosome 3"/>
</dbReference>
<dbReference type="GO" id="GO:0004803">
    <property type="term" value="F:transposase activity"/>
    <property type="evidence" value="ECO:0007669"/>
    <property type="project" value="InterPro"/>
</dbReference>
<protein>
    <submittedName>
        <fullName evidence="4">Transposase family protein</fullName>
    </submittedName>
</protein>
<dbReference type="GeneID" id="66513607"/>
<dbReference type="AlphaFoldDB" id="A0AAU8SSA9"/>
<evidence type="ECO:0000313" key="4">
    <source>
        <dbReference type="EMBL" id="AJZ56913.1"/>
    </source>
</evidence>
<gene>
    <name evidence="4" type="ORF">OI25_7283</name>
</gene>
<dbReference type="Pfam" id="PF02371">
    <property type="entry name" value="Transposase_20"/>
    <property type="match status" value="1"/>
</dbReference>
<reference evidence="4 5" key="1">
    <citation type="journal article" date="2015" name="Genome Announc.">
        <title>Complete genome sequences for 59 burkholderia isolates, both pathogenic and near neighbor.</title>
        <authorList>
            <person name="Johnson S.L."/>
            <person name="Bishop-Lilly K.A."/>
            <person name="Ladner J.T."/>
            <person name="Daligault H.E."/>
            <person name="Davenport K.W."/>
            <person name="Jaissle J."/>
            <person name="Frey K.G."/>
            <person name="Koroleva G.I."/>
            <person name="Bruce D.C."/>
            <person name="Coyne S.R."/>
            <person name="Broomall S.M."/>
            <person name="Li P.E."/>
            <person name="Teshima H."/>
            <person name="Gibbons H.S."/>
            <person name="Palacios G.F."/>
            <person name="Rosenzweig C.N."/>
            <person name="Redden C.L."/>
            <person name="Xu Y."/>
            <person name="Minogue T.D."/>
            <person name="Chain P.S."/>
        </authorList>
    </citation>
    <scope>NUCLEOTIDE SEQUENCE [LARGE SCALE GENOMIC DNA]</scope>
    <source>
        <strain evidence="4 5">ATCC BAA-463</strain>
    </source>
</reference>
<dbReference type="InterPro" id="IPR047650">
    <property type="entry name" value="Transpos_IS110"/>
</dbReference>
<dbReference type="PANTHER" id="PTHR33055:SF3">
    <property type="entry name" value="PUTATIVE TRANSPOSASE FOR IS117-RELATED"/>
    <property type="match status" value="1"/>
</dbReference>
<organism evidence="4 5">
    <name type="scientific">Paraburkholderia fungorum</name>
    <dbReference type="NCBI Taxonomy" id="134537"/>
    <lineage>
        <taxon>Bacteria</taxon>
        <taxon>Pseudomonadati</taxon>
        <taxon>Pseudomonadota</taxon>
        <taxon>Betaproteobacteria</taxon>
        <taxon>Burkholderiales</taxon>
        <taxon>Burkholderiaceae</taxon>
        <taxon>Paraburkholderia</taxon>
    </lineage>
</organism>
<sequence>MKIATVGLDLAKTLFQIHGVDSQGHVVVRKQVRRADVLAIFAKLEPCVVGMEACGSLHYWGRELTKLGHTVRLIAPQFVRPYVKSNKTDAADAEAICEAVNRPHMRFVPIKTQEQQTMLSLHRARAGLVKSRTALANQIRGLLGEFGIVLPQGIRMLGQRVIEALSNHEHELCAEFRTLIQLLVEHLRELGNKAAELEGRIRAMHRTDEAGQLLETIPGVGPLTASALAASIGNPRAFRDGRELAAWLGLVPRQHSSGGKPRLLGISKRGDTALRTLLIHGARAVIRMAANKPEMTDSWVMKLCRRRHKNIAAVALAAKNARTAWALLIRKQVYQVGHVPVRADVTVWQARVLT</sequence>
<keyword evidence="1" id="KW-0175">Coiled coil</keyword>
<feature type="domain" description="Transposase IS116/IS110/IS902 C-terminal" evidence="3">
    <location>
        <begin position="212"/>
        <end position="289"/>
    </location>
</feature>
<evidence type="ECO:0000256" key="1">
    <source>
        <dbReference type="SAM" id="Coils"/>
    </source>
</evidence>
<proteinExistence type="predicted"/>
<dbReference type="KEGG" id="bfn:OI25_7283"/>
<accession>A0AAU8SSA9</accession>
<dbReference type="GO" id="GO:0003677">
    <property type="term" value="F:DNA binding"/>
    <property type="evidence" value="ECO:0007669"/>
    <property type="project" value="InterPro"/>
</dbReference>
<dbReference type="InterPro" id="IPR003346">
    <property type="entry name" value="Transposase_20"/>
</dbReference>
<dbReference type="Pfam" id="PF01548">
    <property type="entry name" value="DEDD_Tnp_IS110"/>
    <property type="match status" value="1"/>
</dbReference>
<feature type="domain" description="Transposase IS110-like N-terminal" evidence="2">
    <location>
        <begin position="6"/>
        <end position="145"/>
    </location>
</feature>
<evidence type="ECO:0000259" key="3">
    <source>
        <dbReference type="Pfam" id="PF02371"/>
    </source>
</evidence>
<dbReference type="NCBIfam" id="NF033542">
    <property type="entry name" value="transpos_IS110"/>
    <property type="match status" value="1"/>
</dbReference>
<feature type="coiled-coil region" evidence="1">
    <location>
        <begin position="180"/>
        <end position="207"/>
    </location>
</feature>
<dbReference type="GO" id="GO:0006313">
    <property type="term" value="P:DNA transposition"/>
    <property type="evidence" value="ECO:0007669"/>
    <property type="project" value="InterPro"/>
</dbReference>